<evidence type="ECO:0000256" key="2">
    <source>
        <dbReference type="ARBA" id="ARBA00023239"/>
    </source>
</evidence>
<name>A0A6N1NSE6_9VIRU</name>
<dbReference type="EMBL" id="KY523104">
    <property type="protein sequence ID" value="QKU35407.1"/>
    <property type="molecule type" value="Genomic_DNA"/>
</dbReference>
<dbReference type="KEGG" id="vg:80518835"/>
<reference evidence="3" key="1">
    <citation type="submission" date="2017-01" db="EMBL/GenBank/DDBJ databases">
        <authorList>
            <person name="Assis F.L."/>
            <person name="Abrahao J.S."/>
            <person name="Silva L."/>
            <person name="Khalil J.B."/>
            <person name="Rodrigues R."/>
            <person name="Silva L.S."/>
            <person name="Arantes T."/>
            <person name="Boratto P."/>
            <person name="Andrade M."/>
            <person name="Kroon E.G."/>
            <person name="Ribeiro B."/>
            <person name="Bergier I."/>
            <person name="Seligmann H."/>
            <person name="Ghigo E."/>
            <person name="Colson P."/>
            <person name="Levasseur A."/>
            <person name="Raoult D."/>
            <person name="Scola B.L."/>
        </authorList>
    </citation>
    <scope>NUCLEOTIDE SEQUENCE</scope>
    <source>
        <strain evidence="3">Soda lake</strain>
    </source>
</reference>
<dbReference type="PANTHER" id="PTHR10067">
    <property type="entry name" value="PHOSPHATIDYLSERINE DECARBOXYLASE"/>
    <property type="match status" value="1"/>
</dbReference>
<evidence type="ECO:0000256" key="1">
    <source>
        <dbReference type="ARBA" id="ARBA00022793"/>
    </source>
</evidence>
<reference evidence="3" key="2">
    <citation type="journal article" date="2018" name="Nat. Commun.">
        <title>Tailed giant Tupanvirus possesses the most complete translational apparatus of the known virosphere.</title>
        <authorList>
            <person name="Abrahao J."/>
            <person name="Silva L."/>
            <person name="Silva L.S."/>
            <person name="Khalil J.Y.B."/>
            <person name="Rodrigues R."/>
            <person name="Arantes T."/>
            <person name="Assis F."/>
            <person name="Boratto P."/>
            <person name="Andrade M."/>
            <person name="Kroon E.G."/>
            <person name="Ribeiro B."/>
            <person name="Bergier I."/>
            <person name="Seligmann H."/>
            <person name="Ghigo E."/>
            <person name="Colson P."/>
            <person name="Levasseur A."/>
            <person name="Kroemer G."/>
            <person name="Raoult D."/>
            <person name="La Scola B."/>
        </authorList>
    </citation>
    <scope>NUCLEOTIDE SEQUENCE [LARGE SCALE GENOMIC DNA]</scope>
    <source>
        <strain evidence="3">Soda lake</strain>
    </source>
</reference>
<evidence type="ECO:0008006" key="4">
    <source>
        <dbReference type="Google" id="ProtNLM"/>
    </source>
</evidence>
<protein>
    <recommendedName>
        <fullName evidence="4">Phosphatidylserine decarboxylase</fullName>
    </recommendedName>
</protein>
<keyword evidence="1" id="KW-0210">Decarboxylase</keyword>
<organism evidence="3">
    <name type="scientific">Tupanvirus soda lake</name>
    <dbReference type="NCBI Taxonomy" id="2126985"/>
    <lineage>
        <taxon>Viruses</taxon>
        <taxon>Varidnaviria</taxon>
        <taxon>Bamfordvirae</taxon>
        <taxon>Nucleocytoviricota</taxon>
        <taxon>Megaviricetes</taxon>
        <taxon>Imitervirales</taxon>
        <taxon>Mimiviridae</taxon>
        <taxon>Megamimivirinae</taxon>
        <taxon>Tupanvirus</taxon>
        <taxon>Tupanvirus salinum</taxon>
    </lineage>
</organism>
<proteinExistence type="predicted"/>
<dbReference type="GeneID" id="80518835"/>
<dbReference type="InterPro" id="IPR003817">
    <property type="entry name" value="PS_Dcarbxylase"/>
</dbReference>
<dbReference type="Pfam" id="PF02666">
    <property type="entry name" value="PS_Dcarbxylase"/>
    <property type="match status" value="1"/>
</dbReference>
<dbReference type="GO" id="GO:0008654">
    <property type="term" value="P:phospholipid biosynthetic process"/>
    <property type="evidence" value="ECO:0007669"/>
    <property type="project" value="InterPro"/>
</dbReference>
<dbReference type="RefSeq" id="YP_010782071.1">
    <property type="nucleotide sequence ID" value="NC_075039.1"/>
</dbReference>
<dbReference type="PANTHER" id="PTHR10067:SF13">
    <property type="entry name" value="PHOSPHATIDYLSERINE DECARBOXYLASE"/>
    <property type="match status" value="1"/>
</dbReference>
<sequence length="343" mass="39557">MQESINKLIADLEFIIKNNERILVELNEAIKKADLYEIQNINDFINFLNDRFKFYPQDKNILNNHEAIFFYIINQSQYLLSNNIFMIWVHNFTEVYGKFMDSPDSIVYLNNFLKDASFKIEEYYQPASGWMSFNQFFMRNIKPGKRIIDELCNDNVIVSPVDGTLMSWYFIKNSVINAKGISFNLDELLHDSICKTYFAHGIYVHLHLELHDYHHFHTPISGNIVEINKIPGFVYLDVIKKPDGSLKVLEGEIIHVNQDRGIIVLDTLNGLVAIICIGVGHISSVNLTPDLGDYLHKGQEFGYFAYGGSDVLVLFQNTNIQFTAKSGEKYKQGKKIALFTKIN</sequence>
<evidence type="ECO:0000313" key="3">
    <source>
        <dbReference type="EMBL" id="QKU35407.1"/>
    </source>
</evidence>
<dbReference type="GO" id="GO:0004609">
    <property type="term" value="F:phosphatidylserine decarboxylase activity"/>
    <property type="evidence" value="ECO:0007669"/>
    <property type="project" value="InterPro"/>
</dbReference>
<keyword evidence="2" id="KW-0456">Lyase</keyword>
<accession>A0A6N1NSE6</accession>